<reference evidence="4" key="5">
    <citation type="journal article" date="2021" name="G3 (Bethesda)">
        <title>Aegilops tauschii genome assembly Aet v5.0 features greater sequence contiguity and improved annotation.</title>
        <authorList>
            <person name="Wang L."/>
            <person name="Zhu T."/>
            <person name="Rodriguez J.C."/>
            <person name="Deal K.R."/>
            <person name="Dubcovsky J."/>
            <person name="McGuire P.E."/>
            <person name="Lux T."/>
            <person name="Spannagl M."/>
            <person name="Mayer K.F.X."/>
            <person name="Baldrich P."/>
            <person name="Meyers B.C."/>
            <person name="Huo N."/>
            <person name="Gu Y.Q."/>
            <person name="Zhou H."/>
            <person name="Devos K.M."/>
            <person name="Bennetzen J.L."/>
            <person name="Unver T."/>
            <person name="Budak H."/>
            <person name="Gulick P.J."/>
            <person name="Galiba G."/>
            <person name="Kalapos B."/>
            <person name="Nelson D.R."/>
            <person name="Li P."/>
            <person name="You F.M."/>
            <person name="Luo M.C."/>
            <person name="Dvorak J."/>
        </authorList>
    </citation>
    <scope>NUCLEOTIDE SEQUENCE [LARGE SCALE GENOMIC DNA]</scope>
    <source>
        <strain evidence="4">cv. AL8/78</strain>
    </source>
</reference>
<dbReference type="AlphaFoldDB" id="A0A453JI77"/>
<evidence type="ECO:0000256" key="2">
    <source>
        <dbReference type="SAM" id="Phobius"/>
    </source>
</evidence>
<feature type="compositionally biased region" description="Basic and acidic residues" evidence="1">
    <location>
        <begin position="511"/>
        <end position="520"/>
    </location>
</feature>
<name>A0A453JI77_AEGTS</name>
<proteinExistence type="predicted"/>
<dbReference type="PANTHER" id="PTHR31355:SF18">
    <property type="entry name" value="EXPRESSED PROTEIN"/>
    <property type="match status" value="1"/>
</dbReference>
<dbReference type="InterPro" id="IPR016024">
    <property type="entry name" value="ARM-type_fold"/>
</dbReference>
<feature type="compositionally biased region" description="Basic and acidic residues" evidence="1">
    <location>
        <begin position="576"/>
        <end position="592"/>
    </location>
</feature>
<dbReference type="InterPro" id="IPR011989">
    <property type="entry name" value="ARM-like"/>
</dbReference>
<dbReference type="InterPro" id="IPR057600">
    <property type="entry name" value="TORTIFOLIA1/SINE1-2_N"/>
</dbReference>
<dbReference type="Gene3D" id="1.25.10.10">
    <property type="entry name" value="Leucine-rich Repeat Variant"/>
    <property type="match status" value="1"/>
</dbReference>
<feature type="compositionally biased region" description="Polar residues" evidence="1">
    <location>
        <begin position="497"/>
        <end position="510"/>
    </location>
</feature>
<keyword evidence="5" id="KW-1185">Reference proteome</keyword>
<feature type="region of interest" description="Disordered" evidence="1">
    <location>
        <begin position="561"/>
        <end position="592"/>
    </location>
</feature>
<keyword evidence="2" id="KW-0812">Transmembrane</keyword>
<reference evidence="5" key="1">
    <citation type="journal article" date="2014" name="Science">
        <title>Ancient hybridizations among the ancestral genomes of bread wheat.</title>
        <authorList>
            <consortium name="International Wheat Genome Sequencing Consortium,"/>
            <person name="Marcussen T."/>
            <person name="Sandve S.R."/>
            <person name="Heier L."/>
            <person name="Spannagl M."/>
            <person name="Pfeifer M."/>
            <person name="Jakobsen K.S."/>
            <person name="Wulff B.B."/>
            <person name="Steuernagel B."/>
            <person name="Mayer K.F."/>
            <person name="Olsen O.A."/>
        </authorList>
    </citation>
    <scope>NUCLEOTIDE SEQUENCE [LARGE SCALE GENOMIC DNA]</scope>
    <source>
        <strain evidence="5">cv. AL8/78</strain>
    </source>
</reference>
<keyword evidence="2" id="KW-1133">Transmembrane helix</keyword>
<reference evidence="4" key="4">
    <citation type="submission" date="2019-03" db="UniProtKB">
        <authorList>
            <consortium name="EnsemblPlants"/>
        </authorList>
    </citation>
    <scope>IDENTIFICATION</scope>
</reference>
<organism evidence="4 5">
    <name type="scientific">Aegilops tauschii subsp. strangulata</name>
    <name type="common">Goatgrass</name>
    <dbReference type="NCBI Taxonomy" id="200361"/>
    <lineage>
        <taxon>Eukaryota</taxon>
        <taxon>Viridiplantae</taxon>
        <taxon>Streptophyta</taxon>
        <taxon>Embryophyta</taxon>
        <taxon>Tracheophyta</taxon>
        <taxon>Spermatophyta</taxon>
        <taxon>Magnoliopsida</taxon>
        <taxon>Liliopsida</taxon>
        <taxon>Poales</taxon>
        <taxon>Poaceae</taxon>
        <taxon>BOP clade</taxon>
        <taxon>Pooideae</taxon>
        <taxon>Triticodae</taxon>
        <taxon>Triticeae</taxon>
        <taxon>Triticinae</taxon>
        <taxon>Aegilops</taxon>
    </lineage>
</organism>
<dbReference type="GO" id="GO:0005874">
    <property type="term" value="C:microtubule"/>
    <property type="evidence" value="ECO:0007669"/>
    <property type="project" value="InterPro"/>
</dbReference>
<dbReference type="Gramene" id="AET5Gv20077100.1">
    <property type="protein sequence ID" value="AET5Gv20077100.1"/>
    <property type="gene ID" value="AET5Gv20077100"/>
</dbReference>
<keyword evidence="2" id="KW-0472">Membrane</keyword>
<dbReference type="GO" id="GO:0008017">
    <property type="term" value="F:microtubule binding"/>
    <property type="evidence" value="ECO:0007669"/>
    <property type="project" value="InterPro"/>
</dbReference>
<feature type="domain" description="TORTIFOLIA1/SINE1-2 N-terminal" evidence="3">
    <location>
        <begin position="60"/>
        <end position="216"/>
    </location>
</feature>
<dbReference type="InterPro" id="IPR033337">
    <property type="entry name" value="TORTIFOLIA1/SINE1-2"/>
</dbReference>
<protein>
    <recommendedName>
        <fullName evidence="3">TORTIFOLIA1/SINE1-2 N-terminal domain-containing protein</fullName>
    </recommendedName>
</protein>
<dbReference type="EnsemblPlants" id="AET5Gv20077100.1">
    <property type="protein sequence ID" value="AET5Gv20077100.1"/>
    <property type="gene ID" value="AET5Gv20077100"/>
</dbReference>
<reference evidence="4" key="3">
    <citation type="journal article" date="2017" name="Nature">
        <title>Genome sequence of the progenitor of the wheat D genome Aegilops tauschii.</title>
        <authorList>
            <person name="Luo M.C."/>
            <person name="Gu Y.Q."/>
            <person name="Puiu D."/>
            <person name="Wang H."/>
            <person name="Twardziok S.O."/>
            <person name="Deal K.R."/>
            <person name="Huo N."/>
            <person name="Zhu T."/>
            <person name="Wang L."/>
            <person name="Wang Y."/>
            <person name="McGuire P.E."/>
            <person name="Liu S."/>
            <person name="Long H."/>
            <person name="Ramasamy R.K."/>
            <person name="Rodriguez J.C."/>
            <person name="Van S.L."/>
            <person name="Yuan L."/>
            <person name="Wang Z."/>
            <person name="Xia Z."/>
            <person name="Xiao L."/>
            <person name="Anderson O.D."/>
            <person name="Ouyang S."/>
            <person name="Liang Y."/>
            <person name="Zimin A.V."/>
            <person name="Pertea G."/>
            <person name="Qi P."/>
            <person name="Bennetzen J.L."/>
            <person name="Dai X."/>
            <person name="Dawson M.W."/>
            <person name="Muller H.G."/>
            <person name="Kugler K."/>
            <person name="Rivarola-Duarte L."/>
            <person name="Spannagl M."/>
            <person name="Mayer K.F.X."/>
            <person name="Lu F.H."/>
            <person name="Bevan M.W."/>
            <person name="Leroy P."/>
            <person name="Li P."/>
            <person name="You F.M."/>
            <person name="Sun Q."/>
            <person name="Liu Z."/>
            <person name="Lyons E."/>
            <person name="Wicker T."/>
            <person name="Salzberg S.L."/>
            <person name="Devos K.M."/>
            <person name="Dvorak J."/>
        </authorList>
    </citation>
    <scope>NUCLEOTIDE SEQUENCE [LARGE SCALE GENOMIC DNA]</scope>
    <source>
        <strain evidence="4">cv. AL8/78</strain>
    </source>
</reference>
<evidence type="ECO:0000313" key="5">
    <source>
        <dbReference type="Proteomes" id="UP000015105"/>
    </source>
</evidence>
<feature type="transmembrane region" description="Helical" evidence="2">
    <location>
        <begin position="610"/>
        <end position="630"/>
    </location>
</feature>
<evidence type="ECO:0000313" key="4">
    <source>
        <dbReference type="EnsemblPlants" id="AET5Gv20077100.1"/>
    </source>
</evidence>
<dbReference type="SUPFAM" id="SSF48371">
    <property type="entry name" value="ARM repeat"/>
    <property type="match status" value="1"/>
</dbReference>
<dbReference type="PANTHER" id="PTHR31355">
    <property type="entry name" value="MICROTUBULE-ASSOCIATED PROTEIN TORTIFOLIA1"/>
    <property type="match status" value="1"/>
</dbReference>
<evidence type="ECO:0000259" key="3">
    <source>
        <dbReference type="Pfam" id="PF24714"/>
    </source>
</evidence>
<sequence>PEQACHVQRREPSLVGVPLLLHASTGLGRIPLAVYAMGRSLRAGRHAELEDSVADPVSEKQAFRGWKQYVKELNSNTLPPFLTRLCDPDKPCSYSEEELLCVFETAAELHGSNIVPHISQIVSAIIRIMSSATGSLHSVGCSKVIRTLSRYVIDPLGTEEEKSGIISSLCSPFSGCLMSTKESVSSGSALCVTALIQSNNWQFASHELVNDICLKVSGALEEVRCQTISHLGLVVALLEQNWLTLEPYGRSLIRSGLSILDKSTKASNSQMIISSIQMIHSIMKTLDLSIISSEISSIIQAMEQLRDHCMPDISTPAFQAAETANKLYKQEECGHGKRISPLAKFHDGRHRRRGSYSHSVMDDAEIRDCGSNESLYDDTQSVNRFRDHDSQPSVGQYSGVPVSARVRRRLLGNGSDRQHQMSSDEFPRTIVSDYRDGVGVIAQYGSAGLLDKSVRRYSDVSTRIADPCPMCLTPRTTNRCSQISRRGTFSEDVWMQSTPRKQLQFHSSSSESKRDTHRLPDSPSLRRIRHCSGQCTNGEVEERSGYCDSVQHDSQCHAQSNDTSIEDLKLPPTNSERSDSAGESRSEECRAENEKMTRVRKGSRNCSGTLLFLLVCAVVILVVALLLAWWKEDQRELYVVPT</sequence>
<feature type="region of interest" description="Disordered" evidence="1">
    <location>
        <begin position="497"/>
        <end position="525"/>
    </location>
</feature>
<accession>A0A453JI77</accession>
<dbReference type="STRING" id="200361.A0A453JI77"/>
<dbReference type="Pfam" id="PF24714">
    <property type="entry name" value="TOR1L1_N"/>
    <property type="match status" value="1"/>
</dbReference>
<reference evidence="5" key="2">
    <citation type="journal article" date="2017" name="Nat. Plants">
        <title>The Aegilops tauschii genome reveals multiple impacts of transposons.</title>
        <authorList>
            <person name="Zhao G."/>
            <person name="Zou C."/>
            <person name="Li K."/>
            <person name="Wang K."/>
            <person name="Li T."/>
            <person name="Gao L."/>
            <person name="Zhang X."/>
            <person name="Wang H."/>
            <person name="Yang Z."/>
            <person name="Liu X."/>
            <person name="Jiang W."/>
            <person name="Mao L."/>
            <person name="Kong X."/>
            <person name="Jiao Y."/>
            <person name="Jia J."/>
        </authorList>
    </citation>
    <scope>NUCLEOTIDE SEQUENCE [LARGE SCALE GENOMIC DNA]</scope>
    <source>
        <strain evidence="5">cv. AL8/78</strain>
    </source>
</reference>
<dbReference type="Proteomes" id="UP000015105">
    <property type="component" value="Chromosome 5D"/>
</dbReference>
<evidence type="ECO:0000256" key="1">
    <source>
        <dbReference type="SAM" id="MobiDB-lite"/>
    </source>
</evidence>